<dbReference type="PANTHER" id="PTHR43428">
    <property type="entry name" value="ARSENATE REDUCTASE"/>
    <property type="match status" value="1"/>
</dbReference>
<dbReference type="SUPFAM" id="SSF58022">
    <property type="entry name" value="XRCC4, C-terminal oligomerization domain"/>
    <property type="match status" value="1"/>
</dbReference>
<sequence length="213" mass="23540">MSAIRTATLLSPLQGTIQQLTREFEQIPAERKKILDQLTAFVQDKIDAGEKAYLNFICTHNSRRSHLSQIWAQTAAHAYGVPNVICFSGGTEATAFNPRAVKAMQDAGFSISKFANGENPVYDVKFAPDAPGIRAFSKKYDDPFNQSNDFAAVMACSHADENCPLVQGATTRIALTYDDPKNFDGTPQEAAKYAERVHEIGREILYAFSRIKV</sequence>
<proteinExistence type="predicted"/>
<dbReference type="STRING" id="947013.SAMN04488109_0697"/>
<dbReference type="AlphaFoldDB" id="A0A1M5KKG0"/>
<organism evidence="1 2">
    <name type="scientific">Chryseolinea serpens</name>
    <dbReference type="NCBI Taxonomy" id="947013"/>
    <lineage>
        <taxon>Bacteria</taxon>
        <taxon>Pseudomonadati</taxon>
        <taxon>Bacteroidota</taxon>
        <taxon>Cytophagia</taxon>
        <taxon>Cytophagales</taxon>
        <taxon>Fulvivirgaceae</taxon>
        <taxon>Chryseolinea</taxon>
    </lineage>
</organism>
<reference evidence="1 2" key="1">
    <citation type="submission" date="2016-11" db="EMBL/GenBank/DDBJ databases">
        <authorList>
            <person name="Jaros S."/>
            <person name="Januszkiewicz K."/>
            <person name="Wedrychowicz H."/>
        </authorList>
    </citation>
    <scope>NUCLEOTIDE SEQUENCE [LARGE SCALE GENOMIC DNA]</scope>
    <source>
        <strain evidence="1 2">DSM 24574</strain>
    </source>
</reference>
<dbReference type="Proteomes" id="UP000184212">
    <property type="component" value="Unassembled WGS sequence"/>
</dbReference>
<name>A0A1M5KKG0_9BACT</name>
<dbReference type="PANTHER" id="PTHR43428:SF1">
    <property type="entry name" value="ARSENATE REDUCTASE"/>
    <property type="match status" value="1"/>
</dbReference>
<dbReference type="Gene3D" id="3.40.50.2300">
    <property type="match status" value="1"/>
</dbReference>
<accession>A0A1M5KKG0</accession>
<dbReference type="RefSeq" id="WP_073131098.1">
    <property type="nucleotide sequence ID" value="NZ_FQWQ01000001.1"/>
</dbReference>
<dbReference type="EMBL" id="FQWQ01000001">
    <property type="protein sequence ID" value="SHG53251.1"/>
    <property type="molecule type" value="Genomic_DNA"/>
</dbReference>
<protein>
    <submittedName>
        <fullName evidence="1">Protein-tyrosine-phosphatase</fullName>
    </submittedName>
</protein>
<gene>
    <name evidence="1" type="ORF">SAMN04488109_0697</name>
</gene>
<evidence type="ECO:0000313" key="1">
    <source>
        <dbReference type="EMBL" id="SHG53251.1"/>
    </source>
</evidence>
<keyword evidence="2" id="KW-1185">Reference proteome</keyword>
<dbReference type="OrthoDB" id="9793058at2"/>
<dbReference type="InterPro" id="IPR036196">
    <property type="entry name" value="Ptyr_pPase_sf"/>
</dbReference>
<dbReference type="SUPFAM" id="SSF52788">
    <property type="entry name" value="Phosphotyrosine protein phosphatases I"/>
    <property type="match status" value="1"/>
</dbReference>
<evidence type="ECO:0000313" key="2">
    <source>
        <dbReference type="Proteomes" id="UP000184212"/>
    </source>
</evidence>